<evidence type="ECO:0000259" key="6">
    <source>
        <dbReference type="PROSITE" id="PS50103"/>
    </source>
</evidence>
<dbReference type="SUPFAM" id="SSF90229">
    <property type="entry name" value="CCCH zinc finger"/>
    <property type="match status" value="1"/>
</dbReference>
<dbReference type="InterPro" id="IPR036855">
    <property type="entry name" value="Znf_CCCH_sf"/>
</dbReference>
<dbReference type="InParanoid" id="A0A6I9UIY8"/>
<keyword evidence="2 4" id="KW-0863">Zinc-finger</keyword>
<dbReference type="PROSITE" id="PS50103">
    <property type="entry name" value="ZF_C3H1"/>
    <property type="match status" value="1"/>
</dbReference>
<dbReference type="PANTHER" id="PTHR38160">
    <property type="entry name" value="ZINC FINGER CCCH DOMAIN-CONTAINING PROTEIN 40"/>
    <property type="match status" value="1"/>
</dbReference>
<dbReference type="OrthoDB" id="665283at2759"/>
<feature type="domain" description="C3H1-type" evidence="6">
    <location>
        <begin position="6"/>
        <end position="32"/>
    </location>
</feature>
<dbReference type="AlphaFoldDB" id="A0A6I9UIY8"/>
<feature type="region of interest" description="Disordered" evidence="5">
    <location>
        <begin position="252"/>
        <end position="338"/>
    </location>
</feature>
<evidence type="ECO:0000313" key="7">
    <source>
        <dbReference type="Proteomes" id="UP000504604"/>
    </source>
</evidence>
<reference evidence="8" key="1">
    <citation type="submission" date="2025-08" db="UniProtKB">
        <authorList>
            <consortium name="RefSeq"/>
        </authorList>
    </citation>
    <scope>IDENTIFICATION</scope>
</reference>
<keyword evidence="7" id="KW-1185">Reference proteome</keyword>
<feature type="compositionally biased region" description="Pro residues" evidence="5">
    <location>
        <begin position="404"/>
        <end position="413"/>
    </location>
</feature>
<evidence type="ECO:0000256" key="4">
    <source>
        <dbReference type="PROSITE-ProRule" id="PRU00723"/>
    </source>
</evidence>
<evidence type="ECO:0000256" key="3">
    <source>
        <dbReference type="ARBA" id="ARBA00022833"/>
    </source>
</evidence>
<dbReference type="GO" id="GO:0008270">
    <property type="term" value="F:zinc ion binding"/>
    <property type="evidence" value="ECO:0007669"/>
    <property type="project" value="UniProtKB-KW"/>
</dbReference>
<feature type="compositionally biased region" description="Basic and acidic residues" evidence="5">
    <location>
        <begin position="116"/>
        <end position="132"/>
    </location>
</feature>
<dbReference type="Proteomes" id="UP000504604">
    <property type="component" value="Linkage group LG16"/>
</dbReference>
<dbReference type="KEGG" id="sind:105178503"/>
<feature type="region of interest" description="Disordered" evidence="5">
    <location>
        <begin position="46"/>
        <end position="132"/>
    </location>
</feature>
<sequence>MVEKKLYKTKLCMLYQRGRCSRQYCNFAHGEAELRRSFNGRQEYRGGRDLRERLDRMRSPLHNSPGRGDTKARYSSHVAGDSPRSPGKRIDRNNRKRKQLDGHSDYSGRMSDGTEDQIRDRRQTSSDTKMRIDEQLRELHSEIKMLESDKRQLEVYLEDKVKEADALTLKIHELEMQVSKEKEEGKRFTTKIKKFIKAHNRHLRLQDDLKRSHAQLLKLGEQLDLDAAGPGNADDLKINNTSDDIVGGYALSPLNEDHMNSSPHRKRSRVTLEARDISNRVNPAGERAEIGKMRVEKLSRRSENRDQVSNSRKPEADRDAYNGRGPLAYEDKSRRGTNLPADIASADKYKVSETGLLLPSTGIAAHAMDEDVEVVETEDKLPAGVAASTGDETEVTLKGSRLPFLPPPPPPIPQDVYLQYKGDDENVDVDGVDEETVEVDIV</sequence>
<dbReference type="Gene3D" id="4.10.1000.10">
    <property type="entry name" value="Zinc finger, CCCH-type"/>
    <property type="match status" value="1"/>
</dbReference>
<dbReference type="GeneID" id="105178503"/>
<feature type="zinc finger region" description="C3H1-type" evidence="4">
    <location>
        <begin position="6"/>
        <end position="32"/>
    </location>
</feature>
<proteinExistence type="predicted"/>
<dbReference type="PANTHER" id="PTHR38160:SF1">
    <property type="entry name" value="ZINC FINGER CCCH DOMAIN-CONTAINING PROTEIN 40"/>
    <property type="match status" value="1"/>
</dbReference>
<gene>
    <name evidence="8" type="primary">LOC105178503</name>
</gene>
<feature type="compositionally biased region" description="Basic and acidic residues" evidence="5">
    <location>
        <begin position="88"/>
        <end position="106"/>
    </location>
</feature>
<evidence type="ECO:0000313" key="8">
    <source>
        <dbReference type="RefSeq" id="XP_011100292.1"/>
    </source>
</evidence>
<evidence type="ECO:0000256" key="5">
    <source>
        <dbReference type="SAM" id="MobiDB-lite"/>
    </source>
</evidence>
<protein>
    <submittedName>
        <fullName evidence="8">Zinc finger CCCH domain-containing protein 13 isoform X1</fullName>
    </submittedName>
</protein>
<name>A0A6I9UIY8_SESIN</name>
<dbReference type="InterPro" id="IPR000571">
    <property type="entry name" value="Znf_CCCH"/>
</dbReference>
<dbReference type="RefSeq" id="XP_011100292.1">
    <property type="nucleotide sequence ID" value="XM_011101990.2"/>
</dbReference>
<keyword evidence="1 4" id="KW-0479">Metal-binding</keyword>
<organism evidence="7 8">
    <name type="scientific">Sesamum indicum</name>
    <name type="common">Oriental sesame</name>
    <name type="synonym">Sesamum orientale</name>
    <dbReference type="NCBI Taxonomy" id="4182"/>
    <lineage>
        <taxon>Eukaryota</taxon>
        <taxon>Viridiplantae</taxon>
        <taxon>Streptophyta</taxon>
        <taxon>Embryophyta</taxon>
        <taxon>Tracheophyta</taxon>
        <taxon>Spermatophyta</taxon>
        <taxon>Magnoliopsida</taxon>
        <taxon>eudicotyledons</taxon>
        <taxon>Gunneridae</taxon>
        <taxon>Pentapetalae</taxon>
        <taxon>asterids</taxon>
        <taxon>lamiids</taxon>
        <taxon>Lamiales</taxon>
        <taxon>Pedaliaceae</taxon>
        <taxon>Sesamum</taxon>
    </lineage>
</organism>
<keyword evidence="3 4" id="KW-0862">Zinc</keyword>
<evidence type="ECO:0000256" key="1">
    <source>
        <dbReference type="ARBA" id="ARBA00022723"/>
    </source>
</evidence>
<evidence type="ECO:0000256" key="2">
    <source>
        <dbReference type="ARBA" id="ARBA00022771"/>
    </source>
</evidence>
<dbReference type="InterPro" id="IPR045868">
    <property type="entry name" value="Znf_C3H13/40"/>
</dbReference>
<feature type="region of interest" description="Disordered" evidence="5">
    <location>
        <begin position="387"/>
        <end position="413"/>
    </location>
</feature>
<dbReference type="SMART" id="SM00356">
    <property type="entry name" value="ZnF_C3H1"/>
    <property type="match status" value="1"/>
</dbReference>
<accession>A0A6I9UIY8</accession>
<feature type="compositionally biased region" description="Basic and acidic residues" evidence="5">
    <location>
        <begin position="46"/>
        <end position="58"/>
    </location>
</feature>
<feature type="compositionally biased region" description="Basic and acidic residues" evidence="5">
    <location>
        <begin position="286"/>
        <end position="321"/>
    </location>
</feature>
<dbReference type="FunCoup" id="A0A6I9UIY8">
    <property type="interactions" value="1108"/>
</dbReference>